<dbReference type="EMBL" id="SFCI01001072">
    <property type="protein sequence ID" value="TFY76847.1"/>
    <property type="molecule type" value="Genomic_DNA"/>
</dbReference>
<name>A0A4Y9ZS18_9AGAM</name>
<evidence type="ECO:0000313" key="3">
    <source>
        <dbReference type="Proteomes" id="UP000298061"/>
    </source>
</evidence>
<sequence length="266" mass="29248">MPVLRIARAVADSCDAGLCCLAERRSAPSLCVQVPPALDTVPSPGHLALPLPSPGPSTSSTGDFEHVPVPSSAGSDFEVIMASIDASANEPCTWGDAQASPFTAEWHQAYQDELASLCQHTVWELVPRSSVPSGRRIVKCRPVFKLKRDAAGNPVRFKAHLIAKGFTQVPGVHFHETYSPVARLESQHLVLHIGVTHDWEMEQLDVKTAFLHGILEEEVYMEQPPGFTEPGKEDYICRLLKGLYSLKQGRHAWNLLFDSVMQELGY</sequence>
<comment type="caution">
    <text evidence="2">The sequence shown here is derived from an EMBL/GenBank/DDBJ whole genome shotgun (WGS) entry which is preliminary data.</text>
</comment>
<feature type="domain" description="Reverse transcriptase Ty1/copia-type" evidence="1">
    <location>
        <begin position="122"/>
        <end position="265"/>
    </location>
</feature>
<organism evidence="2 3">
    <name type="scientific">Hericium alpestre</name>
    <dbReference type="NCBI Taxonomy" id="135208"/>
    <lineage>
        <taxon>Eukaryota</taxon>
        <taxon>Fungi</taxon>
        <taxon>Dikarya</taxon>
        <taxon>Basidiomycota</taxon>
        <taxon>Agaricomycotina</taxon>
        <taxon>Agaricomycetes</taxon>
        <taxon>Russulales</taxon>
        <taxon>Hericiaceae</taxon>
        <taxon>Hericium</taxon>
    </lineage>
</organism>
<evidence type="ECO:0000259" key="1">
    <source>
        <dbReference type="Pfam" id="PF07727"/>
    </source>
</evidence>
<dbReference type="AlphaFoldDB" id="A0A4Y9ZS18"/>
<dbReference type="Pfam" id="PF07727">
    <property type="entry name" value="RVT_2"/>
    <property type="match status" value="1"/>
</dbReference>
<accession>A0A4Y9ZS18</accession>
<reference evidence="2 3" key="1">
    <citation type="submission" date="2019-02" db="EMBL/GenBank/DDBJ databases">
        <title>Genome sequencing of the rare red list fungi Hericium alpestre (H. flagellum).</title>
        <authorList>
            <person name="Buettner E."/>
            <person name="Kellner H."/>
        </authorList>
    </citation>
    <scope>NUCLEOTIDE SEQUENCE [LARGE SCALE GENOMIC DNA]</scope>
    <source>
        <strain evidence="2 3">DSM 108284</strain>
    </source>
</reference>
<keyword evidence="3" id="KW-1185">Reference proteome</keyword>
<gene>
    <name evidence="2" type="ORF">EWM64_g7166</name>
</gene>
<proteinExistence type="predicted"/>
<dbReference type="InterPro" id="IPR013103">
    <property type="entry name" value="RVT_2"/>
</dbReference>
<protein>
    <recommendedName>
        <fullName evidence="1">Reverse transcriptase Ty1/copia-type domain-containing protein</fullName>
    </recommendedName>
</protein>
<evidence type="ECO:0000313" key="2">
    <source>
        <dbReference type="EMBL" id="TFY76847.1"/>
    </source>
</evidence>
<dbReference type="OrthoDB" id="3054497at2759"/>
<dbReference type="Proteomes" id="UP000298061">
    <property type="component" value="Unassembled WGS sequence"/>
</dbReference>
<dbReference type="STRING" id="135208.A0A4Y9ZS18"/>